<dbReference type="Proteomes" id="UP001259832">
    <property type="component" value="Unassembled WGS sequence"/>
</dbReference>
<evidence type="ECO:0000313" key="1">
    <source>
        <dbReference type="EMBL" id="KAK1937071.1"/>
    </source>
</evidence>
<evidence type="ECO:0000313" key="2">
    <source>
        <dbReference type="Proteomes" id="UP001259832"/>
    </source>
</evidence>
<keyword evidence="2" id="KW-1185">Reference proteome</keyword>
<sequence length="102" mass="10937">MQSFFSAPLLRSLQRFAASNEAEDVATYSPLTHGCTLGTQKSGNGVSVAIWGLLSPSEDDNGHPFEQKLPGGISRVGKFVVVRGETSVDEKQLGMLLNSQEI</sequence>
<gene>
    <name evidence="1" type="ORF">P3T76_009849</name>
</gene>
<accession>A0AAD9LI05</accession>
<dbReference type="EMBL" id="JASMQC010000020">
    <property type="protein sequence ID" value="KAK1937071.1"/>
    <property type="molecule type" value="Genomic_DNA"/>
</dbReference>
<comment type="caution">
    <text evidence="1">The sequence shown here is derived from an EMBL/GenBank/DDBJ whole genome shotgun (WGS) entry which is preliminary data.</text>
</comment>
<organism evidence="1 2">
    <name type="scientific">Phytophthora citrophthora</name>
    <dbReference type="NCBI Taxonomy" id="4793"/>
    <lineage>
        <taxon>Eukaryota</taxon>
        <taxon>Sar</taxon>
        <taxon>Stramenopiles</taxon>
        <taxon>Oomycota</taxon>
        <taxon>Peronosporomycetes</taxon>
        <taxon>Peronosporales</taxon>
        <taxon>Peronosporaceae</taxon>
        <taxon>Phytophthora</taxon>
    </lineage>
</organism>
<protein>
    <submittedName>
        <fullName evidence="1">Uncharacterized protein</fullName>
    </submittedName>
</protein>
<dbReference type="AlphaFoldDB" id="A0AAD9LI05"/>
<reference evidence="1" key="1">
    <citation type="submission" date="2023-08" db="EMBL/GenBank/DDBJ databases">
        <title>Reference Genome Resource for the Citrus Pathogen Phytophthora citrophthora.</title>
        <authorList>
            <person name="Moller H."/>
            <person name="Coetzee B."/>
            <person name="Rose L.J."/>
            <person name="Van Niekerk J.M."/>
        </authorList>
    </citation>
    <scope>NUCLEOTIDE SEQUENCE</scope>
    <source>
        <strain evidence="1">STE-U-9442</strain>
    </source>
</reference>
<proteinExistence type="predicted"/>
<name>A0AAD9LI05_9STRA</name>